<evidence type="ECO:0000313" key="2">
    <source>
        <dbReference type="EMBL" id="AFU67338.1"/>
    </source>
</evidence>
<proteinExistence type="predicted"/>
<reference evidence="2" key="2">
    <citation type="submission" date="2012-09" db="EMBL/GenBank/DDBJ databases">
        <title>The complete sequence of Psychroflexus torquis an extreme psychrophile from sea-ice that is stimulated by light.</title>
        <authorList>
            <person name="Feng S."/>
            <person name="Powell S.M."/>
            <person name="Bowman J.P."/>
        </authorList>
    </citation>
    <scope>NUCLEOTIDE SEQUENCE [LARGE SCALE GENOMIC DNA]</scope>
    <source>
        <strain evidence="2">ATCC 700755</strain>
    </source>
</reference>
<dbReference type="Proteomes" id="UP000008514">
    <property type="component" value="Chromosome"/>
</dbReference>
<feature type="domain" description="Phospholipase D-like" evidence="1">
    <location>
        <begin position="16"/>
        <end position="124"/>
    </location>
</feature>
<gene>
    <name evidence="2" type="ordered locus">P700755_000299</name>
</gene>
<dbReference type="RefSeq" id="WP_015022957.1">
    <property type="nucleotide sequence ID" value="NC_018721.1"/>
</dbReference>
<dbReference type="Pfam" id="PF13091">
    <property type="entry name" value="PLDc_2"/>
    <property type="match status" value="1"/>
</dbReference>
<dbReference type="AlphaFoldDB" id="K4IBN9"/>
<dbReference type="SUPFAM" id="SSF56024">
    <property type="entry name" value="Phospholipase D/nuclease"/>
    <property type="match status" value="1"/>
</dbReference>
<sequence length="198" mass="23253">MALFLNTQKISYWLNEIISGAEKELILIVPYIKTSNNIFESLQDADERGVEIILIYRENKLNEKEKIKLFSLKNITILHHPNIHCKCYYNGAQLILCSMNLYEYSELNNREMGTLFTKERIYHKKEILVDSDFGTIFLDAVEEIKEIINGSTIEKLNDDKKDSPFEIEIAKNEEELTFEKCEELNRACCFSYNYNLLN</sequence>
<keyword evidence="3" id="KW-1185">Reference proteome</keyword>
<dbReference type="eggNOG" id="COG1502">
    <property type="taxonomic scope" value="Bacteria"/>
</dbReference>
<dbReference type="STRING" id="313595.P700755_000299"/>
<protein>
    <recommendedName>
        <fullName evidence="1">Phospholipase D-like domain-containing protein</fullName>
    </recommendedName>
</protein>
<dbReference type="HOGENOM" id="CLU_084490_1_0_10"/>
<dbReference type="OrthoDB" id="5500241at2"/>
<dbReference type="KEGG" id="ptq:P700755_000299"/>
<evidence type="ECO:0000313" key="3">
    <source>
        <dbReference type="Proteomes" id="UP000008514"/>
    </source>
</evidence>
<dbReference type="Gene3D" id="3.30.870.10">
    <property type="entry name" value="Endonuclease Chain A"/>
    <property type="match status" value="1"/>
</dbReference>
<dbReference type="EMBL" id="CP003879">
    <property type="protein sequence ID" value="AFU67338.1"/>
    <property type="molecule type" value="Genomic_DNA"/>
</dbReference>
<name>K4IBN9_PSYTT</name>
<organism evidence="2 3">
    <name type="scientific">Psychroflexus torquis (strain ATCC 700755 / CIP 106069 / ACAM 623)</name>
    <dbReference type="NCBI Taxonomy" id="313595"/>
    <lineage>
        <taxon>Bacteria</taxon>
        <taxon>Pseudomonadati</taxon>
        <taxon>Bacteroidota</taxon>
        <taxon>Flavobacteriia</taxon>
        <taxon>Flavobacteriales</taxon>
        <taxon>Flavobacteriaceae</taxon>
        <taxon>Psychroflexus</taxon>
    </lineage>
</organism>
<reference evidence="2" key="1">
    <citation type="submission" date="2006-03" db="EMBL/GenBank/DDBJ databases">
        <authorList>
            <person name="Bowman J."/>
            <person name="Ferriera S."/>
            <person name="Johnson J."/>
            <person name="Kravitz S."/>
            <person name="Halpern A."/>
            <person name="Remington K."/>
            <person name="Beeson K."/>
            <person name="Tran B."/>
            <person name="Rogers Y.-H."/>
            <person name="Friedman R."/>
            <person name="Venter J.C."/>
        </authorList>
    </citation>
    <scope>NUCLEOTIDE SEQUENCE [LARGE SCALE GENOMIC DNA]</scope>
    <source>
        <strain evidence="2">ATCC 700755</strain>
    </source>
</reference>
<dbReference type="InterPro" id="IPR025202">
    <property type="entry name" value="PLD-like_dom"/>
</dbReference>
<evidence type="ECO:0000259" key="1">
    <source>
        <dbReference type="Pfam" id="PF13091"/>
    </source>
</evidence>
<accession>K4IBN9</accession>